<dbReference type="Proteomes" id="UP001167871">
    <property type="component" value="Unassembled WGS sequence"/>
</dbReference>
<gene>
    <name evidence="1" type="ORF">QVO10_13190</name>
</gene>
<proteinExistence type="predicted"/>
<keyword evidence="2" id="KW-1185">Reference proteome</keyword>
<evidence type="ECO:0000313" key="1">
    <source>
        <dbReference type="EMBL" id="MDN0050322.1"/>
    </source>
</evidence>
<evidence type="ECO:0000313" key="2">
    <source>
        <dbReference type="Proteomes" id="UP001167871"/>
    </source>
</evidence>
<reference evidence="1" key="2">
    <citation type="submission" date="2024-05" db="EMBL/GenBank/DDBJ databases">
        <title>Identification and characterization of horizontal gene transfer across gut microbiota members of farm animals based on homology search.</title>
        <authorList>
            <person name="Schwarzerova J."/>
            <person name="Nykrynova M."/>
            <person name="Jureckova K."/>
            <person name="Cejkova D."/>
            <person name="Rychlik I."/>
        </authorList>
    </citation>
    <scope>NUCLEOTIDE SEQUENCE</scope>
    <source>
        <strain evidence="1">84_SSukc20</strain>
    </source>
</reference>
<sequence length="54" mass="5951">MMRQRKRETGTVEKDFTLRGASGSALAWSGWLVGHTSDCPDSPLDIRMIAGWNG</sequence>
<organism evidence="1 2">
    <name type="scientific">Bacteroides gallinaceum</name>
    <dbReference type="NCBI Taxonomy" id="1462571"/>
    <lineage>
        <taxon>Bacteria</taxon>
        <taxon>Pseudomonadati</taxon>
        <taxon>Bacteroidota</taxon>
        <taxon>Bacteroidia</taxon>
        <taxon>Bacteroidales</taxon>
        <taxon>Bacteroidaceae</taxon>
        <taxon>Bacteroides</taxon>
    </lineage>
</organism>
<comment type="caution">
    <text evidence="1">The sequence shown here is derived from an EMBL/GenBank/DDBJ whole genome shotgun (WGS) entry which is preliminary data.</text>
</comment>
<accession>A0ABT7X8B1</accession>
<reference evidence="1" key="1">
    <citation type="submission" date="2023-06" db="EMBL/GenBank/DDBJ databases">
        <authorList>
            <person name="Zeman M."/>
            <person name="Kubasova T."/>
            <person name="Jahodarova E."/>
            <person name="Nykrynova M."/>
            <person name="Rychlik I."/>
        </authorList>
    </citation>
    <scope>NUCLEOTIDE SEQUENCE</scope>
    <source>
        <strain evidence="1">84_SSukc20</strain>
    </source>
</reference>
<dbReference type="RefSeq" id="WP_158098077.1">
    <property type="nucleotide sequence ID" value="NZ_JAUEII010000033.1"/>
</dbReference>
<name>A0ABT7X8B1_9BACE</name>
<dbReference type="EMBL" id="JAUEII010000033">
    <property type="protein sequence ID" value="MDN0050322.1"/>
    <property type="molecule type" value="Genomic_DNA"/>
</dbReference>
<protein>
    <submittedName>
        <fullName evidence="1">Uncharacterized protein</fullName>
    </submittedName>
</protein>